<comment type="caution">
    <text evidence="1">The sequence shown here is derived from an EMBL/GenBank/DDBJ whole genome shotgun (WGS) entry which is preliminary data.</text>
</comment>
<sequence>MISLKKQSTFLKNEIEGEVEVYKKKLRKGQEELRTISIHERIIALKDEMEMKFIKLGGYLKLVNDNKLYKEKGCETFNEYLAMPELAFQRSTAYAIMGVYTDFIYSILT</sequence>
<gene>
    <name evidence="1" type="ORF">S03H2_23406</name>
</gene>
<name>X1FGK8_9ZZZZ</name>
<proteinExistence type="predicted"/>
<organism evidence="1">
    <name type="scientific">marine sediment metagenome</name>
    <dbReference type="NCBI Taxonomy" id="412755"/>
    <lineage>
        <taxon>unclassified sequences</taxon>
        <taxon>metagenomes</taxon>
        <taxon>ecological metagenomes</taxon>
    </lineage>
</organism>
<dbReference type="EMBL" id="BARU01012778">
    <property type="protein sequence ID" value="GAH44781.1"/>
    <property type="molecule type" value="Genomic_DNA"/>
</dbReference>
<evidence type="ECO:0000313" key="1">
    <source>
        <dbReference type="EMBL" id="GAH44781.1"/>
    </source>
</evidence>
<dbReference type="AlphaFoldDB" id="X1FGK8"/>
<reference evidence="1" key="1">
    <citation type="journal article" date="2014" name="Front. Microbiol.">
        <title>High frequency of phylogenetically diverse reductive dehalogenase-homologous genes in deep subseafloor sedimentary metagenomes.</title>
        <authorList>
            <person name="Kawai M."/>
            <person name="Futagami T."/>
            <person name="Toyoda A."/>
            <person name="Takaki Y."/>
            <person name="Nishi S."/>
            <person name="Hori S."/>
            <person name="Arai W."/>
            <person name="Tsubouchi T."/>
            <person name="Morono Y."/>
            <person name="Uchiyama I."/>
            <person name="Ito T."/>
            <person name="Fujiyama A."/>
            <person name="Inagaki F."/>
            <person name="Takami H."/>
        </authorList>
    </citation>
    <scope>NUCLEOTIDE SEQUENCE</scope>
    <source>
        <strain evidence="1">Expedition CK06-06</strain>
    </source>
</reference>
<protein>
    <submittedName>
        <fullName evidence="1">Uncharacterized protein</fullName>
    </submittedName>
</protein>
<accession>X1FGK8</accession>